<dbReference type="Pfam" id="PF01702">
    <property type="entry name" value="TGT"/>
    <property type="match status" value="1"/>
</dbReference>
<name>A0A7X5N4M0_XANPE</name>
<sequence length="50" mass="5584">MLGTLHNLWYYEKLMADMRAAIAAGTFVQFRRSFYAARGATTPPLTGETS</sequence>
<dbReference type="InterPro" id="IPR002616">
    <property type="entry name" value="tRNA_ribo_trans-like"/>
</dbReference>
<evidence type="ECO:0000313" key="3">
    <source>
        <dbReference type="Proteomes" id="UP000471082"/>
    </source>
</evidence>
<accession>A0A7X5N4M0</accession>
<keyword evidence="2" id="KW-0328">Glycosyltransferase</keyword>
<protein>
    <submittedName>
        <fullName evidence="2">tRNA guanosine(34) transglycosylase Tgt</fullName>
        <ecNumber evidence="2">2.4.2.29</ecNumber>
    </submittedName>
</protein>
<dbReference type="AlphaFoldDB" id="A0A7X5N4M0"/>
<reference evidence="2 3" key="1">
    <citation type="submission" date="2019-11" db="EMBL/GenBank/DDBJ databases">
        <title>Genome-resolved metagenomics to study the prevalence of co-infection and intraspecific heterogeneity among plant pathogen metapopulations.</title>
        <authorList>
            <person name="Newberry E."/>
            <person name="Bhandari R."/>
            <person name="Kemble J."/>
            <person name="Sikora E."/>
            <person name="Potnis N."/>
        </authorList>
    </citation>
    <scope>NUCLEOTIDE SEQUENCE [LARGE SCALE GENOMIC DNA]</scope>
    <source>
        <strain evidence="2">Xp_Tom_Tuscaloosa_18b</strain>
    </source>
</reference>
<evidence type="ECO:0000259" key="1">
    <source>
        <dbReference type="Pfam" id="PF01702"/>
    </source>
</evidence>
<organism evidence="2 3">
    <name type="scientific">Xanthomonas perforans</name>
    <dbReference type="NCBI Taxonomy" id="442694"/>
    <lineage>
        <taxon>Bacteria</taxon>
        <taxon>Pseudomonadati</taxon>
        <taxon>Pseudomonadota</taxon>
        <taxon>Gammaproteobacteria</taxon>
        <taxon>Lysobacterales</taxon>
        <taxon>Lysobacteraceae</taxon>
        <taxon>Xanthomonas</taxon>
    </lineage>
</organism>
<evidence type="ECO:0000313" key="2">
    <source>
        <dbReference type="EMBL" id="NEL81301.1"/>
    </source>
</evidence>
<keyword evidence="2" id="KW-0808">Transferase</keyword>
<dbReference type="Gene3D" id="3.20.20.105">
    <property type="entry name" value="Queuine tRNA-ribosyltransferase-like"/>
    <property type="match status" value="1"/>
</dbReference>
<proteinExistence type="predicted"/>
<feature type="non-terminal residue" evidence="2">
    <location>
        <position position="1"/>
    </location>
</feature>
<feature type="domain" description="tRNA-guanine(15) transglycosylase-like" evidence="1">
    <location>
        <begin position="2"/>
        <end position="38"/>
    </location>
</feature>
<dbReference type="GO" id="GO:0006400">
    <property type="term" value="P:tRNA modification"/>
    <property type="evidence" value="ECO:0007669"/>
    <property type="project" value="InterPro"/>
</dbReference>
<dbReference type="GO" id="GO:0016757">
    <property type="term" value="F:glycosyltransferase activity"/>
    <property type="evidence" value="ECO:0007669"/>
    <property type="project" value="UniProtKB-KW"/>
</dbReference>
<dbReference type="EMBL" id="JAAGYU010002444">
    <property type="protein sequence ID" value="NEL81301.1"/>
    <property type="molecule type" value="Genomic_DNA"/>
</dbReference>
<dbReference type="Proteomes" id="UP000471082">
    <property type="component" value="Unassembled WGS sequence"/>
</dbReference>
<dbReference type="EC" id="2.4.2.29" evidence="2"/>
<dbReference type="SUPFAM" id="SSF51713">
    <property type="entry name" value="tRNA-guanine transglycosylase"/>
    <property type="match status" value="1"/>
</dbReference>
<gene>
    <name evidence="2" type="primary">tgt</name>
    <name evidence="2" type="ORF">G3W61_34130</name>
</gene>
<dbReference type="InterPro" id="IPR036511">
    <property type="entry name" value="TGT-like_sf"/>
</dbReference>
<comment type="caution">
    <text evidence="2">The sequence shown here is derived from an EMBL/GenBank/DDBJ whole genome shotgun (WGS) entry which is preliminary data.</text>
</comment>